<evidence type="ECO:0000313" key="2">
    <source>
        <dbReference type="EMBL" id="KAJ2793313.1"/>
    </source>
</evidence>
<evidence type="ECO:0000256" key="1">
    <source>
        <dbReference type="SAM" id="MobiDB-lite"/>
    </source>
</evidence>
<evidence type="ECO:0008006" key="4">
    <source>
        <dbReference type="Google" id="ProtNLM"/>
    </source>
</evidence>
<sequence>SKRKARKMKLFASRVPESHLLHRKLCLSAYWNNRQADNRLARNLREKFSKDTVLVIGNWSASMARFHKPIRGKGWRDMLKRHGFTVYLLDEYRMSSICPVCESSLENFRWVRNLCPYQCNKSPSVKCHGLLCCNNENCLKSVAKYEETTRLRKWNWDTAAVLNFRHILHGLQENGCVPEHFQRAQQPKKPDDKPKHKRKPATSKKAIPNKRPAPCNSNSDSKRPLIELLQGASFCETSVLPQQQSDRAIAED</sequence>
<reference evidence="2" key="1">
    <citation type="submission" date="2022-07" db="EMBL/GenBank/DDBJ databases">
        <title>Phylogenomic reconstructions and comparative analyses of Kickxellomycotina fungi.</title>
        <authorList>
            <person name="Reynolds N.K."/>
            <person name="Stajich J.E."/>
            <person name="Barry K."/>
            <person name="Grigoriev I.V."/>
            <person name="Crous P."/>
            <person name="Smith M.E."/>
        </authorList>
    </citation>
    <scope>NUCLEOTIDE SEQUENCE</scope>
    <source>
        <strain evidence="2">NRRL 1565</strain>
    </source>
</reference>
<feature type="non-terminal residue" evidence="2">
    <location>
        <position position="1"/>
    </location>
</feature>
<dbReference type="EMBL" id="JANBUO010002945">
    <property type="protein sequence ID" value="KAJ2793313.1"/>
    <property type="molecule type" value="Genomic_DNA"/>
</dbReference>
<feature type="region of interest" description="Disordered" evidence="1">
    <location>
        <begin position="181"/>
        <end position="222"/>
    </location>
</feature>
<proteinExistence type="predicted"/>
<evidence type="ECO:0000313" key="3">
    <source>
        <dbReference type="Proteomes" id="UP001140094"/>
    </source>
</evidence>
<organism evidence="2 3">
    <name type="scientific">Coemansia guatemalensis</name>
    <dbReference type="NCBI Taxonomy" id="2761395"/>
    <lineage>
        <taxon>Eukaryota</taxon>
        <taxon>Fungi</taxon>
        <taxon>Fungi incertae sedis</taxon>
        <taxon>Zoopagomycota</taxon>
        <taxon>Kickxellomycotina</taxon>
        <taxon>Kickxellomycetes</taxon>
        <taxon>Kickxellales</taxon>
        <taxon>Kickxellaceae</taxon>
        <taxon>Coemansia</taxon>
    </lineage>
</organism>
<dbReference type="Proteomes" id="UP001140094">
    <property type="component" value="Unassembled WGS sequence"/>
</dbReference>
<dbReference type="OrthoDB" id="5556225at2759"/>
<gene>
    <name evidence="2" type="ORF">H4R20_006575</name>
</gene>
<name>A0A9W8HMJ3_9FUNG</name>
<dbReference type="AlphaFoldDB" id="A0A9W8HMJ3"/>
<keyword evidence="3" id="KW-1185">Reference proteome</keyword>
<accession>A0A9W8HMJ3</accession>
<protein>
    <recommendedName>
        <fullName evidence="4">Transposase</fullName>
    </recommendedName>
</protein>
<comment type="caution">
    <text evidence="2">The sequence shown here is derived from an EMBL/GenBank/DDBJ whole genome shotgun (WGS) entry which is preliminary data.</text>
</comment>